<accession>A0A8C8RYI0</accession>
<reference evidence="5" key="1">
    <citation type="submission" date="2025-08" db="UniProtKB">
        <authorList>
            <consortium name="Ensembl"/>
        </authorList>
    </citation>
    <scope>IDENTIFICATION</scope>
</reference>
<evidence type="ECO:0000259" key="4">
    <source>
        <dbReference type="PROSITE" id="PS50804"/>
    </source>
</evidence>
<dbReference type="InterPro" id="IPR038269">
    <property type="entry name" value="SCAN_sf"/>
</dbReference>
<dbReference type="PROSITE" id="PS50804">
    <property type="entry name" value="SCAN_BOX"/>
    <property type="match status" value="1"/>
</dbReference>
<dbReference type="SMART" id="SM00431">
    <property type="entry name" value="SCAN"/>
    <property type="match status" value="1"/>
</dbReference>
<dbReference type="InterPro" id="IPR003309">
    <property type="entry name" value="SCAN_dom"/>
</dbReference>
<keyword evidence="3" id="KW-0732">Signal</keyword>
<dbReference type="PANTHER" id="PTHR45935">
    <property type="entry name" value="PROTEIN ZBED8-RELATED"/>
    <property type="match status" value="1"/>
</dbReference>
<name>A0A8C8RYI0_9SAUR</name>
<evidence type="ECO:0000313" key="6">
    <source>
        <dbReference type="Proteomes" id="UP000694393"/>
    </source>
</evidence>
<feature type="signal peptide" evidence="3">
    <location>
        <begin position="1"/>
        <end position="23"/>
    </location>
</feature>
<feature type="domain" description="SCAN box" evidence="4">
    <location>
        <begin position="17"/>
        <end position="69"/>
    </location>
</feature>
<dbReference type="PANTHER" id="PTHR45935:SF15">
    <property type="entry name" value="SCAN BOX DOMAIN-CONTAINING PROTEIN"/>
    <property type="match status" value="1"/>
</dbReference>
<dbReference type="SUPFAM" id="SSF47353">
    <property type="entry name" value="Retrovirus capsid dimerization domain-like"/>
    <property type="match status" value="1"/>
</dbReference>
<evidence type="ECO:0000256" key="1">
    <source>
        <dbReference type="ARBA" id="ARBA00023242"/>
    </source>
</evidence>
<dbReference type="Proteomes" id="UP000694393">
    <property type="component" value="Unplaced"/>
</dbReference>
<dbReference type="Gene3D" id="1.10.4020.10">
    <property type="entry name" value="DNA breaking-rejoining enzymes"/>
    <property type="match status" value="1"/>
</dbReference>
<sequence length="199" mass="21572">MNGGVGSGKSLLLLLDCWRWLEPDQKTGGQVAEEVTLEQFVQVLPPGGKEWVQRHRPKTLAEAVSLTEDYLAAEKPGVSSRRTDAPYKRDVGARREHFNLTLSEPPPTTSPVLHGIFALRTPLRSPALSPWDGALCIKAPGATAKTRGVRSRKPEASPGKAAAILRPGGEGSYLQPRRSCPIPPPLMRVQTASQMARVL</sequence>
<feature type="region of interest" description="Disordered" evidence="2">
    <location>
        <begin position="149"/>
        <end position="182"/>
    </location>
</feature>
<organism evidence="5 6">
    <name type="scientific">Pelusios castaneus</name>
    <name type="common">West African mud turtle</name>
    <dbReference type="NCBI Taxonomy" id="367368"/>
    <lineage>
        <taxon>Eukaryota</taxon>
        <taxon>Metazoa</taxon>
        <taxon>Chordata</taxon>
        <taxon>Craniata</taxon>
        <taxon>Vertebrata</taxon>
        <taxon>Euteleostomi</taxon>
        <taxon>Archelosauria</taxon>
        <taxon>Testudinata</taxon>
        <taxon>Testudines</taxon>
        <taxon>Pleurodira</taxon>
        <taxon>Pelomedusidae</taxon>
        <taxon>Pelusios</taxon>
    </lineage>
</organism>
<evidence type="ECO:0000256" key="2">
    <source>
        <dbReference type="SAM" id="MobiDB-lite"/>
    </source>
</evidence>
<protein>
    <recommendedName>
        <fullName evidence="4">SCAN box domain-containing protein</fullName>
    </recommendedName>
</protein>
<dbReference type="Pfam" id="PF02023">
    <property type="entry name" value="SCAN"/>
    <property type="match status" value="1"/>
</dbReference>
<dbReference type="InterPro" id="IPR050916">
    <property type="entry name" value="SCAN-C2H2_zinc_finger"/>
</dbReference>
<dbReference type="AlphaFoldDB" id="A0A8C8RYI0"/>
<reference evidence="5" key="2">
    <citation type="submission" date="2025-09" db="UniProtKB">
        <authorList>
            <consortium name="Ensembl"/>
        </authorList>
    </citation>
    <scope>IDENTIFICATION</scope>
</reference>
<evidence type="ECO:0000256" key="3">
    <source>
        <dbReference type="SAM" id="SignalP"/>
    </source>
</evidence>
<keyword evidence="1" id="KW-0539">Nucleus</keyword>
<feature type="chain" id="PRO_5034991146" description="SCAN box domain-containing protein" evidence="3">
    <location>
        <begin position="24"/>
        <end position="199"/>
    </location>
</feature>
<proteinExistence type="predicted"/>
<evidence type="ECO:0000313" key="5">
    <source>
        <dbReference type="Ensembl" id="ENSPCEP00000012842.1"/>
    </source>
</evidence>
<dbReference type="Ensembl" id="ENSPCET00000013307.1">
    <property type="protein sequence ID" value="ENSPCEP00000012842.1"/>
    <property type="gene ID" value="ENSPCEG00000010186.1"/>
</dbReference>
<keyword evidence="6" id="KW-1185">Reference proteome</keyword>